<organism evidence="4 5">
    <name type="scientific">Thalassomonas haliotis</name>
    <dbReference type="NCBI Taxonomy" id="485448"/>
    <lineage>
        <taxon>Bacteria</taxon>
        <taxon>Pseudomonadati</taxon>
        <taxon>Pseudomonadota</taxon>
        <taxon>Gammaproteobacteria</taxon>
        <taxon>Alteromonadales</taxon>
        <taxon>Colwelliaceae</taxon>
        <taxon>Thalassomonas</taxon>
    </lineage>
</organism>
<reference evidence="4 5" key="1">
    <citation type="journal article" date="2022" name="Mar. Drugs">
        <title>Bioassay-Guided Fractionation Leads to the Detection of Cholic Acid Generated by the Rare Thalassomonas sp.</title>
        <authorList>
            <person name="Pheiffer F."/>
            <person name="Schneider Y.K."/>
            <person name="Hansen E.H."/>
            <person name="Andersen J.H."/>
            <person name="Isaksson J."/>
            <person name="Busche T."/>
            <person name="R C."/>
            <person name="Kalinowski J."/>
            <person name="Zyl L.V."/>
            <person name="Trindade M."/>
        </authorList>
    </citation>
    <scope>NUCLEOTIDE SEQUENCE [LARGE SCALE GENOMIC DNA]</scope>
    <source>
        <strain evidence="4 5">A5K-61T</strain>
    </source>
</reference>
<accession>A0ABY7VHP1</accession>
<keyword evidence="3" id="KW-0812">Transmembrane</keyword>
<dbReference type="SUPFAM" id="SSF111369">
    <property type="entry name" value="HlyD-like secretion proteins"/>
    <property type="match status" value="1"/>
</dbReference>
<protein>
    <submittedName>
        <fullName evidence="4">Efflux RND transporter periplasmic adaptor subunit</fullName>
    </submittedName>
</protein>
<evidence type="ECO:0000313" key="5">
    <source>
        <dbReference type="Proteomes" id="UP001215231"/>
    </source>
</evidence>
<gene>
    <name evidence="4" type="ORF">H3N35_06350</name>
</gene>
<evidence type="ECO:0000313" key="4">
    <source>
        <dbReference type="EMBL" id="WDE13066.1"/>
    </source>
</evidence>
<dbReference type="NCBIfam" id="TIGR01730">
    <property type="entry name" value="RND_mfp"/>
    <property type="match status" value="1"/>
</dbReference>
<dbReference type="InterPro" id="IPR006143">
    <property type="entry name" value="RND_pump_MFP"/>
</dbReference>
<name>A0ABY7VHP1_9GAMM</name>
<keyword evidence="3" id="KW-1133">Transmembrane helix</keyword>
<feature type="transmembrane region" description="Helical" evidence="3">
    <location>
        <begin position="12"/>
        <end position="29"/>
    </location>
</feature>
<keyword evidence="5" id="KW-1185">Reference proteome</keyword>
<evidence type="ECO:0000256" key="1">
    <source>
        <dbReference type="ARBA" id="ARBA00009477"/>
    </source>
</evidence>
<dbReference type="PANTHER" id="PTHR30469:SF15">
    <property type="entry name" value="HLYD FAMILY OF SECRETION PROTEINS"/>
    <property type="match status" value="1"/>
</dbReference>
<dbReference type="RefSeq" id="WP_274053403.1">
    <property type="nucleotide sequence ID" value="NZ_CP059693.1"/>
</dbReference>
<dbReference type="PANTHER" id="PTHR30469">
    <property type="entry name" value="MULTIDRUG RESISTANCE PROTEIN MDTA"/>
    <property type="match status" value="1"/>
</dbReference>
<dbReference type="EMBL" id="CP059693">
    <property type="protein sequence ID" value="WDE13066.1"/>
    <property type="molecule type" value="Genomic_DNA"/>
</dbReference>
<evidence type="ECO:0000256" key="2">
    <source>
        <dbReference type="SAM" id="Coils"/>
    </source>
</evidence>
<proteinExistence type="inferred from homology"/>
<dbReference type="Proteomes" id="UP001215231">
    <property type="component" value="Chromosome"/>
</dbReference>
<keyword evidence="2" id="KW-0175">Coiled coil</keyword>
<evidence type="ECO:0000256" key="3">
    <source>
        <dbReference type="SAM" id="Phobius"/>
    </source>
</evidence>
<dbReference type="Gene3D" id="2.40.50.100">
    <property type="match status" value="1"/>
</dbReference>
<dbReference type="Gene3D" id="2.40.30.170">
    <property type="match status" value="1"/>
</dbReference>
<dbReference type="Gene3D" id="1.10.287.470">
    <property type="entry name" value="Helix hairpin bin"/>
    <property type="match status" value="1"/>
</dbReference>
<feature type="coiled-coil region" evidence="2">
    <location>
        <begin position="115"/>
        <end position="142"/>
    </location>
</feature>
<comment type="similarity">
    <text evidence="1">Belongs to the membrane fusion protein (MFP) (TC 8.A.1) family.</text>
</comment>
<sequence>MPLKSNRRRQWLTSGIALVILVVAVLFLLDPQQNNVAKDPAALKPPLVSTIIVDPQPYQATITALGEVRARWQSQLRSFVRGEVIKLSPQFLAGNRVKKGQLLLSIENSSYRVQLAEAKSRLSNARVNLLEAQRQMKQAKSNWKLSGVKTKPDSELILHQPQLKVARDEWQAAQAVVAAAEKQFSYTQVVAPFDATILSRSVNPNETLEVGQSLAVLIRSDVLDIPVPLTQQQWQLLPDNWQGLSANLNSLASDLSWQANLSRSSGVIDPQNRQRTIILTASADNELVSGRMVRAQLPGKTFEQLLKVPQSAITRDGYLWLVDKNNRLQRIRANQVFTKDGFNFIHTPDSRFATKQLKGQVLYQVAVMPLLSFLPGTHINPVLQKDTSLTAKR</sequence>
<keyword evidence="3" id="KW-0472">Membrane</keyword>